<evidence type="ECO:0000313" key="2">
    <source>
        <dbReference type="EMBL" id="EEG08961.1"/>
    </source>
</evidence>
<keyword evidence="3" id="KW-1185">Reference proteome</keyword>
<dbReference type="EMBL" id="ACIS01000004">
    <property type="protein sequence ID" value="EEG08961.1"/>
    <property type="molecule type" value="Genomic_DNA"/>
</dbReference>
<dbReference type="AlphaFoldDB" id="B9Z308"/>
<protein>
    <recommendedName>
        <fullName evidence="1">Bacteriophage Mu GpT domain-containing protein</fullName>
    </recommendedName>
</protein>
<dbReference type="RefSeq" id="WP_008953741.1">
    <property type="nucleotide sequence ID" value="NZ_ACIS01000004.1"/>
</dbReference>
<dbReference type="Pfam" id="PF10124">
    <property type="entry name" value="Mu-like_gpT"/>
    <property type="match status" value="1"/>
</dbReference>
<feature type="domain" description="Bacteriophage Mu GpT" evidence="1">
    <location>
        <begin position="9"/>
        <end position="303"/>
    </location>
</feature>
<gene>
    <name evidence="2" type="ORF">FuraDRAFT_1721</name>
</gene>
<accession>B9Z308</accession>
<reference evidence="2 3" key="1">
    <citation type="submission" date="2009-02" db="EMBL/GenBank/DDBJ databases">
        <title>Sequencing of the draft genome and assembly of Lutiella nitroferrum 2002.</title>
        <authorList>
            <consortium name="US DOE Joint Genome Institute (JGI-PGF)"/>
            <person name="Lucas S."/>
            <person name="Copeland A."/>
            <person name="Lapidus A."/>
            <person name="Glavina del Rio T."/>
            <person name="Tice H."/>
            <person name="Bruce D."/>
            <person name="Goodwin L."/>
            <person name="Pitluck S."/>
            <person name="Larimer F."/>
            <person name="Land M.L."/>
            <person name="Hauser L."/>
            <person name="Coates J.D."/>
        </authorList>
    </citation>
    <scope>NUCLEOTIDE SEQUENCE [LARGE SCALE GENOMIC DNA]</scope>
    <source>
        <strain evidence="2 3">2002</strain>
    </source>
</reference>
<evidence type="ECO:0000259" key="1">
    <source>
        <dbReference type="Pfam" id="PF10124"/>
    </source>
</evidence>
<evidence type="ECO:0000313" key="3">
    <source>
        <dbReference type="Proteomes" id="UP000003165"/>
    </source>
</evidence>
<sequence>MKIITKAVLDALFVGYRAEFKKGLGTADSQYERIATKVPSATGANLYSWLGQFPKLREWIGDRQVKQMAADGYSITNKTFEGTVGVERTQIEDDQEGIFLPLFDEMGRATKTHPDELVFPLLASGTSTLCYDGQNFFDSDHPVYPNVDGTGVPTTVSNFDDAGAGAGPKWYLLCTSRALKPLIFQERTQPELTALTGTSDEVVFRSDAFQFGVRYRCNAGYGFWQFAYCSNQPLNEANFRKAFGDMEKFVADGGRKLGLVPDLLVVPTDLRAAAETLIEASHKDGGATNINYKKVGLMVSPWL</sequence>
<organism evidence="2 3">
    <name type="scientific">Pseudogulbenkiania ferrooxidans 2002</name>
    <dbReference type="NCBI Taxonomy" id="279714"/>
    <lineage>
        <taxon>Bacteria</taxon>
        <taxon>Pseudomonadati</taxon>
        <taxon>Pseudomonadota</taxon>
        <taxon>Betaproteobacteria</taxon>
        <taxon>Neisseriales</taxon>
        <taxon>Chromobacteriaceae</taxon>
        <taxon>Pseudogulbenkiania</taxon>
    </lineage>
</organism>
<dbReference type="eggNOG" id="COG4397">
    <property type="taxonomic scope" value="Bacteria"/>
</dbReference>
<proteinExistence type="predicted"/>
<comment type="caution">
    <text evidence="2">The sequence shown here is derived from an EMBL/GenBank/DDBJ whole genome shotgun (WGS) entry which is preliminary data.</text>
</comment>
<dbReference type="InterPro" id="IPR018774">
    <property type="entry name" value="Phage_Mu_GpT"/>
</dbReference>
<name>B9Z308_9NEIS</name>
<dbReference type="Proteomes" id="UP000003165">
    <property type="component" value="Unassembled WGS sequence"/>
</dbReference>